<name>A0A9X1MIH1_9MICC</name>
<dbReference type="EMBL" id="JAJFZV010000019">
    <property type="protein sequence ID" value="MCC3299542.1"/>
    <property type="molecule type" value="Genomic_DNA"/>
</dbReference>
<dbReference type="Pfam" id="PF05235">
    <property type="entry name" value="CHAD"/>
    <property type="match status" value="1"/>
</dbReference>
<dbReference type="SMART" id="SM00880">
    <property type="entry name" value="CHAD"/>
    <property type="match status" value="1"/>
</dbReference>
<dbReference type="RefSeq" id="WP_227897528.1">
    <property type="nucleotide sequence ID" value="NZ_CP099466.1"/>
</dbReference>
<reference evidence="2" key="1">
    <citation type="submission" date="2021-10" db="EMBL/GenBank/DDBJ databases">
        <title>Novel species in genus Arthrobacter.</title>
        <authorList>
            <person name="Liu Y."/>
        </authorList>
    </citation>
    <scope>NUCLEOTIDE SEQUENCE</scope>
    <source>
        <strain evidence="2">Zg-Y453</strain>
    </source>
</reference>
<dbReference type="PANTHER" id="PTHR39339:SF1">
    <property type="entry name" value="CHAD DOMAIN-CONTAINING PROTEIN"/>
    <property type="match status" value="1"/>
</dbReference>
<accession>A0A9X1MIH1</accession>
<comment type="caution">
    <text evidence="2">The sequence shown here is derived from an EMBL/GenBank/DDBJ whole genome shotgun (WGS) entry which is preliminary data.</text>
</comment>
<keyword evidence="3" id="KW-1185">Reference proteome</keyword>
<dbReference type="InterPro" id="IPR038186">
    <property type="entry name" value="CHAD_dom_sf"/>
</dbReference>
<dbReference type="AlphaFoldDB" id="A0A9X1MIH1"/>
<evidence type="ECO:0000313" key="3">
    <source>
        <dbReference type="Proteomes" id="UP001139158"/>
    </source>
</evidence>
<sequence>MVFAPKGPSAGQDSSAGAEKGAAALLLAYLQEQLAELLRQQERVRAEEPEAVHKMRVSTRRLRSALASYRRLLEKEPARSLRGDLKWLAQVLGGARDAQVMRHRLQALVASQPPDLVLGPVAARIDEELLSDYSSAVQSVHQALDSERYGQMVKQLAGMVADPPWNQAETGSGRHTAEAMIRRDRGRLRARVKEAKAEKDPEKRAEILHEARKEAKRLRYAAEAWRPAGGSAADAMVEAAEGLQKTLGEHQDSVVTRSLLRWMGSTAGEGENGFTYGRLHAIEEHRGRAAEKNYRRLWNKFPPGP</sequence>
<organism evidence="2 3">
    <name type="scientific">Arthrobacter caoxuetaonis</name>
    <dbReference type="NCBI Taxonomy" id="2886935"/>
    <lineage>
        <taxon>Bacteria</taxon>
        <taxon>Bacillati</taxon>
        <taxon>Actinomycetota</taxon>
        <taxon>Actinomycetes</taxon>
        <taxon>Micrococcales</taxon>
        <taxon>Micrococcaceae</taxon>
        <taxon>Arthrobacter</taxon>
    </lineage>
</organism>
<protein>
    <submittedName>
        <fullName evidence="2">CHAD domain-containing protein</fullName>
    </submittedName>
</protein>
<dbReference type="InterPro" id="IPR007899">
    <property type="entry name" value="CHAD_dom"/>
</dbReference>
<evidence type="ECO:0000313" key="2">
    <source>
        <dbReference type="EMBL" id="MCC3299542.1"/>
    </source>
</evidence>
<evidence type="ECO:0000259" key="1">
    <source>
        <dbReference type="PROSITE" id="PS51708"/>
    </source>
</evidence>
<dbReference type="PROSITE" id="PS51708">
    <property type="entry name" value="CHAD"/>
    <property type="match status" value="1"/>
</dbReference>
<dbReference type="PANTHER" id="PTHR39339">
    <property type="entry name" value="SLR1444 PROTEIN"/>
    <property type="match status" value="1"/>
</dbReference>
<gene>
    <name evidence="2" type="ORF">LJ757_17245</name>
</gene>
<dbReference type="Gene3D" id="1.40.20.10">
    <property type="entry name" value="CHAD domain"/>
    <property type="match status" value="1"/>
</dbReference>
<feature type="domain" description="CHAD" evidence="1">
    <location>
        <begin position="19"/>
        <end position="303"/>
    </location>
</feature>
<dbReference type="Proteomes" id="UP001139158">
    <property type="component" value="Unassembled WGS sequence"/>
</dbReference>
<proteinExistence type="predicted"/>